<dbReference type="Gene3D" id="2.60.40.10">
    <property type="entry name" value="Immunoglobulins"/>
    <property type="match status" value="1"/>
</dbReference>
<keyword evidence="4" id="KW-1185">Reference proteome</keyword>
<dbReference type="Pfam" id="PF13205">
    <property type="entry name" value="Big_5"/>
    <property type="match status" value="1"/>
</dbReference>
<feature type="domain" description="Fibronectin type-III" evidence="2">
    <location>
        <begin position="1150"/>
        <end position="1253"/>
    </location>
</feature>
<accession>A0ABP9WY45</accession>
<keyword evidence="1" id="KW-0732">Signal</keyword>
<evidence type="ECO:0000259" key="2">
    <source>
        <dbReference type="PROSITE" id="PS50853"/>
    </source>
</evidence>
<evidence type="ECO:0000256" key="1">
    <source>
        <dbReference type="ARBA" id="ARBA00022729"/>
    </source>
</evidence>
<dbReference type="InterPro" id="IPR003961">
    <property type="entry name" value="FN3_dom"/>
</dbReference>
<organism evidence="3 4">
    <name type="scientific">Herpetosiphon gulosus</name>
    <dbReference type="NCBI Taxonomy" id="1973496"/>
    <lineage>
        <taxon>Bacteria</taxon>
        <taxon>Bacillati</taxon>
        <taxon>Chloroflexota</taxon>
        <taxon>Chloroflexia</taxon>
        <taxon>Herpetosiphonales</taxon>
        <taxon>Herpetosiphonaceae</taxon>
        <taxon>Herpetosiphon</taxon>
    </lineage>
</organism>
<dbReference type="InterPro" id="IPR036116">
    <property type="entry name" value="FN3_sf"/>
</dbReference>
<sequence length="1372" mass="144366">MINRSSWPFRSQLLVSTGLIGFIVLLTTLLTTSSSAQTRECRMADALKICANTFIATDPTHFIARDDVTLAIGDAPPLISVGAVGSNLGEFVFAADQSVLSGAVKFIGDNASLPLVASTYNANNTPKEVFEVDTTGLTITNDQSSADPIGVIANSTISLHFLDRSGVRSFYKTSDPSETEDLSFVFDLAAAEFRAELPINLNIAALNPSTSENPNLNIVVNLKYSRQGVLSGSVDNFTMSLAGMSVAVKEIDLSTGAFEAGLVEVSRAANPDLPNFDPANPNLVFSLQNLKYANRSFSIGGGSVPIPDWKFGGNFSMTDQTLSIGHDNATGTSTVSVNSTLIFGNVLNQPESATPREVTLTFSAVKVNGVFKPVFSATVAETTVAMGPLNFRLRGLSLIGDTVENFYGLKASAVDLLWSSDMGGQSAAGITGFKFGINKDGKLQFALGGATISTPNISSGVLQGSSIVGQFGVAQETLSLTVTGNLSVKIPGNSGVGAGLVMVVRGGPNVAPIGSQNCAQSPCIKRFEASLTNFSVKIAGFSMALENPRFLDDGGFAADSARLSMSDLMGNLTADVAGLRISGRGEVSVTGGGIELPPLKIAGTNFVGFRGFFSKDGAGYMFAGGATLSMPGFDPSGGSTISVDVTVKTLPTGAFNELDVVVAFESSPGIPLANSGAALTKMSGSFSIKSGTVTIGVGIEVSSVARLAGIPLVSAEGTATLVVDPFKFSLTASMKVLIFEVASASVSIGHEAGFSGGKGLHAKFQFEAVIVRGGLELRVGTVTVRSCTPAGSTNCVDQQKLRFAGSARMSVGLRKGQFGRALPPKNITFGSVSFQMGEFVQSGGGTTVGMLGRVSCCFNIFKVSVFVDLNKPVGLNTGFVKLVNPKNYRLINSLQIAQSIEQGEPGYSQRIVSRPVNPGKSGGALFAAIPEVTVPVVITSTASGYFGIHFAGTPSVEPVIRLILPDGTELNEGNVNDTTQTLIRDYTTVITEGNDLAFMLETATPGTYSLIIEGPPSQYEVVAYQLNNPPIFDSATLACGGATTPGVTVTCNSAPTGSQVTVNWATRDTDDPDAKVSLVYSSVITPTEPIDVGLSTVISDNIKLGTGQHVWDLSEIPSGQYKLALFADDGRNQPTVQQLDTLIVVNDQRAPKIPTNLQATPLPGQLLVKWTPNKEMDLGGYEIGFGEVNDPNEFLYSRNMGGKEMIFTATNQLDAKLWGLKDNQSIFYGIRAYDLSGNYSAWSPLVVGTPWPLSPHAWNPVPGGRGVTTTKIEAAFETPLSEASLSNAFQVRNASNQLVAGTPTYLYNLDQTEIIGFSFKPSATLVDGEIYTVTIRGGANGIRAKDGRQMPADFSWKFEVESYQIYLPAVKR</sequence>
<dbReference type="InterPro" id="IPR032812">
    <property type="entry name" value="SbsA_Ig"/>
</dbReference>
<proteinExistence type="predicted"/>
<dbReference type="PROSITE" id="PS50853">
    <property type="entry name" value="FN3"/>
    <property type="match status" value="1"/>
</dbReference>
<dbReference type="SUPFAM" id="SSF49265">
    <property type="entry name" value="Fibronectin type III"/>
    <property type="match status" value="1"/>
</dbReference>
<gene>
    <name evidence="3" type="ORF">Hgul01_01919</name>
</gene>
<dbReference type="RefSeq" id="WP_345721732.1">
    <property type="nucleotide sequence ID" value="NZ_BAABRU010000006.1"/>
</dbReference>
<comment type="caution">
    <text evidence="3">The sequence shown here is derived from an EMBL/GenBank/DDBJ whole genome shotgun (WGS) entry which is preliminary data.</text>
</comment>
<evidence type="ECO:0000313" key="3">
    <source>
        <dbReference type="EMBL" id="GAA5528122.1"/>
    </source>
</evidence>
<name>A0ABP9WY45_9CHLR</name>
<dbReference type="Proteomes" id="UP001428290">
    <property type="component" value="Unassembled WGS sequence"/>
</dbReference>
<protein>
    <recommendedName>
        <fullName evidence="2">Fibronectin type-III domain-containing protein</fullName>
    </recommendedName>
</protein>
<evidence type="ECO:0000313" key="4">
    <source>
        <dbReference type="Proteomes" id="UP001428290"/>
    </source>
</evidence>
<dbReference type="EMBL" id="BAABRU010000006">
    <property type="protein sequence ID" value="GAA5528122.1"/>
    <property type="molecule type" value="Genomic_DNA"/>
</dbReference>
<dbReference type="InterPro" id="IPR013783">
    <property type="entry name" value="Ig-like_fold"/>
</dbReference>
<reference evidence="3 4" key="1">
    <citation type="submission" date="2024-02" db="EMBL/GenBank/DDBJ databases">
        <title>Herpetosiphon gulosus NBRC 112829.</title>
        <authorList>
            <person name="Ichikawa N."/>
            <person name="Katano-Makiyama Y."/>
            <person name="Hidaka K."/>
        </authorList>
    </citation>
    <scope>NUCLEOTIDE SEQUENCE [LARGE SCALE GENOMIC DNA]</scope>
    <source>
        <strain evidence="3 4">NBRC 112829</strain>
    </source>
</reference>